<gene>
    <name evidence="14" type="ORF">CDD82_50</name>
</gene>
<dbReference type="InterPro" id="IPR045128">
    <property type="entry name" value="PI31-like"/>
</dbReference>
<evidence type="ECO:0000259" key="12">
    <source>
        <dbReference type="Pfam" id="PF08577"/>
    </source>
</evidence>
<sequence length="367" mass="38771">MPSLPAAGAVLQAMAAALPTHPPTDDSSDLASSYEAVALLLHAYLTARGFVLVSLDQDKLNEECTSLAPRLPSSWNSSFGAYTLVYILPPSTRRLVILVNRIASRVEVRALVHGLDRISRLESAVRDIVATNGLPVRIPITNGQEDRGDALVDRLRRIFTSEAVLTSFLQSLDEAIVQPILPQLTGQDADSSQGDATARAERLASEASHLNLAPRSTIPPPSTADHLPPPARPTADFAPPDFEDEHQMLPRPTTLPDGTSPFNIGADDLYPPGLGPHDPLRPGFTPGPSQGMHPSFDHPLFAGRGRRVQDPQHPFGARYDPVGPGDESLWGGSSGRAFGPRGQGPFGRGGDPFGGGAPFGGGGGGII</sequence>
<dbReference type="AlphaFoldDB" id="A0A2C5Y6J3"/>
<dbReference type="GO" id="GO:0043161">
    <property type="term" value="P:proteasome-mediated ubiquitin-dependent protein catabolic process"/>
    <property type="evidence" value="ECO:0007669"/>
    <property type="project" value="InterPro"/>
</dbReference>
<keyword evidence="7" id="KW-0256">Endoplasmic reticulum</keyword>
<evidence type="ECO:0000313" key="15">
    <source>
        <dbReference type="Proteomes" id="UP000224854"/>
    </source>
</evidence>
<name>A0A2C5Y6J3_9HYPO</name>
<dbReference type="OrthoDB" id="68090at2759"/>
<keyword evidence="6" id="KW-0597">Phosphoprotein</keyword>
<evidence type="ECO:0000256" key="2">
    <source>
        <dbReference type="ARBA" id="ARBA00004496"/>
    </source>
</evidence>
<dbReference type="Gene3D" id="3.40.1000.30">
    <property type="match status" value="1"/>
</dbReference>
<proteinExistence type="inferred from homology"/>
<dbReference type="InterPro" id="IPR013886">
    <property type="entry name" value="PI31_Prot_C"/>
</dbReference>
<comment type="caution">
    <text evidence="14">The sequence shown here is derived from an EMBL/GenBank/DDBJ whole genome shotgun (WGS) entry which is preliminary data.</text>
</comment>
<dbReference type="GO" id="GO:0005783">
    <property type="term" value="C:endoplasmic reticulum"/>
    <property type="evidence" value="ECO:0007669"/>
    <property type="project" value="UniProtKB-SubCell"/>
</dbReference>
<feature type="domain" description="PI31 proteasome regulator N-terminal" evidence="13">
    <location>
        <begin position="27"/>
        <end position="184"/>
    </location>
</feature>
<evidence type="ECO:0000256" key="5">
    <source>
        <dbReference type="ARBA" id="ARBA00022490"/>
    </source>
</evidence>
<dbReference type="Proteomes" id="UP000224854">
    <property type="component" value="Unassembled WGS sequence"/>
</dbReference>
<organism evidence="14 15">
    <name type="scientific">Ophiocordyceps australis</name>
    <dbReference type="NCBI Taxonomy" id="1399860"/>
    <lineage>
        <taxon>Eukaryota</taxon>
        <taxon>Fungi</taxon>
        <taxon>Dikarya</taxon>
        <taxon>Ascomycota</taxon>
        <taxon>Pezizomycotina</taxon>
        <taxon>Sordariomycetes</taxon>
        <taxon>Hypocreomycetidae</taxon>
        <taxon>Hypocreales</taxon>
        <taxon>Ophiocordycipitaceae</taxon>
        <taxon>Ophiocordyceps</taxon>
    </lineage>
</organism>
<keyword evidence="5" id="KW-0963">Cytoplasm</keyword>
<comment type="similarity">
    <text evidence="3">Belongs to the proteasome inhibitor PI31 family.</text>
</comment>
<protein>
    <submittedName>
        <fullName evidence="14">Uncharacterized protein</fullName>
    </submittedName>
</protein>
<comment type="function">
    <text evidence="10">Plays an important role in control of proteasome function. Inhibits the hydrolysis of protein and peptide substrates by the 20S proteasome. Also inhibits the activation of the proteasome by the proteasome regulatory proteins PA700 and PA28.</text>
</comment>
<feature type="compositionally biased region" description="Polar residues" evidence="11">
    <location>
        <begin position="185"/>
        <end position="195"/>
    </location>
</feature>
<reference evidence="14 15" key="1">
    <citation type="submission" date="2017-06" db="EMBL/GenBank/DDBJ databases">
        <title>Ant-infecting Ophiocordyceps genomes reveal a high diversity of potential behavioral manipulation genes and a possible major role for enterotoxins.</title>
        <authorList>
            <person name="De Bekker C."/>
            <person name="Evans H.C."/>
            <person name="Brachmann A."/>
            <person name="Hughes D.P."/>
        </authorList>
    </citation>
    <scope>NUCLEOTIDE SEQUENCE [LARGE SCALE GENOMIC DNA]</scope>
    <source>
        <strain evidence="14 15">1348a</strain>
    </source>
</reference>
<dbReference type="GO" id="GO:0070628">
    <property type="term" value="F:proteasome binding"/>
    <property type="evidence" value="ECO:0007669"/>
    <property type="project" value="InterPro"/>
</dbReference>
<keyword evidence="9" id="KW-0007">Acetylation</keyword>
<dbReference type="PANTHER" id="PTHR13266:SF1">
    <property type="entry name" value="PROTEASOME INHIBITOR PI31 SUBUNIT"/>
    <property type="match status" value="1"/>
</dbReference>
<evidence type="ECO:0000256" key="1">
    <source>
        <dbReference type="ARBA" id="ARBA00004240"/>
    </source>
</evidence>
<accession>A0A2C5Y6J3</accession>
<dbReference type="GO" id="GO:0004866">
    <property type="term" value="F:endopeptidase inhibitor activity"/>
    <property type="evidence" value="ECO:0007669"/>
    <property type="project" value="InterPro"/>
</dbReference>
<feature type="region of interest" description="Disordered" evidence="11">
    <location>
        <begin position="185"/>
        <end position="265"/>
    </location>
</feature>
<evidence type="ECO:0000313" key="14">
    <source>
        <dbReference type="EMBL" id="PHH83499.1"/>
    </source>
</evidence>
<dbReference type="EMBL" id="NJEU01000010">
    <property type="protein sequence ID" value="PHH83499.1"/>
    <property type="molecule type" value="Genomic_DNA"/>
</dbReference>
<dbReference type="GO" id="GO:0000502">
    <property type="term" value="C:proteasome complex"/>
    <property type="evidence" value="ECO:0007669"/>
    <property type="project" value="UniProtKB-KW"/>
</dbReference>
<comment type="subcellular location">
    <subcellularLocation>
        <location evidence="2">Cytoplasm</location>
    </subcellularLocation>
    <subcellularLocation>
        <location evidence="1">Endoplasmic reticulum</location>
    </subcellularLocation>
</comment>
<keyword evidence="8" id="KW-0647">Proteasome</keyword>
<dbReference type="Pfam" id="PF08577">
    <property type="entry name" value="PI31_Prot_C"/>
    <property type="match status" value="1"/>
</dbReference>
<evidence type="ECO:0000256" key="9">
    <source>
        <dbReference type="ARBA" id="ARBA00022990"/>
    </source>
</evidence>
<evidence type="ECO:0000256" key="6">
    <source>
        <dbReference type="ARBA" id="ARBA00022553"/>
    </source>
</evidence>
<dbReference type="InterPro" id="IPR021625">
    <property type="entry name" value="PI31_Prot_N"/>
</dbReference>
<evidence type="ECO:0000256" key="7">
    <source>
        <dbReference type="ARBA" id="ARBA00022824"/>
    </source>
</evidence>
<evidence type="ECO:0000256" key="10">
    <source>
        <dbReference type="ARBA" id="ARBA00024805"/>
    </source>
</evidence>
<dbReference type="PANTHER" id="PTHR13266">
    <property type="entry name" value="PROTEASOME INHIBITOR"/>
    <property type="match status" value="1"/>
</dbReference>
<evidence type="ECO:0000259" key="13">
    <source>
        <dbReference type="Pfam" id="PF11566"/>
    </source>
</evidence>
<evidence type="ECO:0000256" key="3">
    <source>
        <dbReference type="ARBA" id="ARBA00006405"/>
    </source>
</evidence>
<evidence type="ECO:0000256" key="11">
    <source>
        <dbReference type="SAM" id="MobiDB-lite"/>
    </source>
</evidence>
<keyword evidence="4" id="KW-0488">Methylation</keyword>
<evidence type="ECO:0000256" key="4">
    <source>
        <dbReference type="ARBA" id="ARBA00022481"/>
    </source>
</evidence>
<feature type="compositionally biased region" description="Pro residues" evidence="11">
    <location>
        <begin position="217"/>
        <end position="232"/>
    </location>
</feature>
<feature type="domain" description="PI31 proteasome regulator C-terminal" evidence="12">
    <location>
        <begin position="264"/>
        <end position="324"/>
    </location>
</feature>
<dbReference type="Pfam" id="PF11566">
    <property type="entry name" value="PI31_Prot_N"/>
    <property type="match status" value="1"/>
</dbReference>
<evidence type="ECO:0000256" key="8">
    <source>
        <dbReference type="ARBA" id="ARBA00022942"/>
    </source>
</evidence>
<keyword evidence="15" id="KW-1185">Reference proteome</keyword>